<dbReference type="SUPFAM" id="SSF47769">
    <property type="entry name" value="SAM/Pointed domain"/>
    <property type="match status" value="1"/>
</dbReference>
<sequence length="69" mass="7845">MHHRFIHLVQAESVDNFLQSLGLEKYAITFQAEEVDMAALVHMTDEDLKAIGIPMGPRKKIILALETRI</sequence>
<evidence type="ECO:0000259" key="2">
    <source>
        <dbReference type="PROSITE" id="PS50105"/>
    </source>
</evidence>
<dbReference type="PANTHER" id="PTHR10627:SF74">
    <property type="entry name" value="OS08G0526500 PROTEIN"/>
    <property type="match status" value="1"/>
</dbReference>
<dbReference type="AlphaFoldDB" id="A0AAF0UJV9"/>
<dbReference type="EMBL" id="CP133620">
    <property type="protein sequence ID" value="WMV46896.1"/>
    <property type="molecule type" value="Genomic_DNA"/>
</dbReference>
<dbReference type="InterPro" id="IPR013761">
    <property type="entry name" value="SAM/pointed_sf"/>
</dbReference>
<dbReference type="Gene3D" id="1.10.150.50">
    <property type="entry name" value="Transcription Factor, Ets-1"/>
    <property type="match status" value="1"/>
</dbReference>
<dbReference type="PANTHER" id="PTHR10627">
    <property type="entry name" value="SCP160"/>
    <property type="match status" value="1"/>
</dbReference>
<protein>
    <recommendedName>
        <fullName evidence="2">SAM domain-containing protein</fullName>
    </recommendedName>
</protein>
<dbReference type="PROSITE" id="PS50105">
    <property type="entry name" value="SAM_DOMAIN"/>
    <property type="match status" value="1"/>
</dbReference>
<evidence type="ECO:0000313" key="3">
    <source>
        <dbReference type="EMBL" id="WMV46896.1"/>
    </source>
</evidence>
<keyword evidence="4" id="KW-1185">Reference proteome</keyword>
<keyword evidence="1" id="KW-0677">Repeat</keyword>
<gene>
    <name evidence="3" type="ORF">MTR67_040281</name>
</gene>
<evidence type="ECO:0000313" key="4">
    <source>
        <dbReference type="Proteomes" id="UP001234989"/>
    </source>
</evidence>
<dbReference type="InterPro" id="IPR001660">
    <property type="entry name" value="SAM"/>
</dbReference>
<feature type="domain" description="SAM" evidence="2">
    <location>
        <begin position="9"/>
        <end position="69"/>
    </location>
</feature>
<name>A0AAF0UJV9_SOLVR</name>
<dbReference type="FunFam" id="1.10.150.50:FF:000054">
    <property type="entry name" value="Sterile alpha motif domain-containing protein"/>
    <property type="match status" value="1"/>
</dbReference>
<organism evidence="3 4">
    <name type="scientific">Solanum verrucosum</name>
    <dbReference type="NCBI Taxonomy" id="315347"/>
    <lineage>
        <taxon>Eukaryota</taxon>
        <taxon>Viridiplantae</taxon>
        <taxon>Streptophyta</taxon>
        <taxon>Embryophyta</taxon>
        <taxon>Tracheophyta</taxon>
        <taxon>Spermatophyta</taxon>
        <taxon>Magnoliopsida</taxon>
        <taxon>eudicotyledons</taxon>
        <taxon>Gunneridae</taxon>
        <taxon>Pentapetalae</taxon>
        <taxon>asterids</taxon>
        <taxon>lamiids</taxon>
        <taxon>Solanales</taxon>
        <taxon>Solanaceae</taxon>
        <taxon>Solanoideae</taxon>
        <taxon>Solaneae</taxon>
        <taxon>Solanum</taxon>
    </lineage>
</organism>
<dbReference type="Proteomes" id="UP001234989">
    <property type="component" value="Chromosome 9"/>
</dbReference>
<proteinExistence type="predicted"/>
<dbReference type="SMART" id="SM00454">
    <property type="entry name" value="SAM"/>
    <property type="match status" value="1"/>
</dbReference>
<evidence type="ECO:0000256" key="1">
    <source>
        <dbReference type="ARBA" id="ARBA00022737"/>
    </source>
</evidence>
<reference evidence="3" key="1">
    <citation type="submission" date="2023-08" db="EMBL/GenBank/DDBJ databases">
        <title>A de novo genome assembly of Solanum verrucosum Schlechtendal, a Mexican diploid species geographically isolated from the other diploid A-genome species in potato relatives.</title>
        <authorList>
            <person name="Hosaka K."/>
        </authorList>
    </citation>
    <scope>NUCLEOTIDE SEQUENCE</scope>
    <source>
        <tissue evidence="3">Young leaves</tissue>
    </source>
</reference>
<dbReference type="Pfam" id="PF00536">
    <property type="entry name" value="SAM_1"/>
    <property type="match status" value="1"/>
</dbReference>
<accession>A0AAF0UJV9</accession>